<dbReference type="Gene3D" id="3.30.2290.10">
    <property type="entry name" value="PmbA/TldD superfamily"/>
    <property type="match status" value="1"/>
</dbReference>
<dbReference type="EMBL" id="DXBB01000044">
    <property type="protein sequence ID" value="HIZ72436.1"/>
    <property type="molecule type" value="Genomic_DNA"/>
</dbReference>
<reference evidence="2" key="2">
    <citation type="submission" date="2021-04" db="EMBL/GenBank/DDBJ databases">
        <authorList>
            <person name="Gilroy R."/>
        </authorList>
    </citation>
    <scope>NUCLEOTIDE SEQUENCE</scope>
    <source>
        <strain evidence="2">ChiW7-2402</strain>
    </source>
</reference>
<comment type="caution">
    <text evidence="2">The sequence shown here is derived from an EMBL/GenBank/DDBJ whole genome shotgun (WGS) entry which is preliminary data.</text>
</comment>
<dbReference type="SUPFAM" id="SSF111283">
    <property type="entry name" value="Putative modulator of DNA gyrase, PmbA/TldD"/>
    <property type="match status" value="1"/>
</dbReference>
<gene>
    <name evidence="2" type="ORF">H9964_02510</name>
</gene>
<dbReference type="InterPro" id="IPR035068">
    <property type="entry name" value="TldD/PmbA_N"/>
</dbReference>
<proteinExistence type="predicted"/>
<dbReference type="GO" id="GO:0006508">
    <property type="term" value="P:proteolysis"/>
    <property type="evidence" value="ECO:0007669"/>
    <property type="project" value="InterPro"/>
</dbReference>
<accession>A0A9D2G562</accession>
<evidence type="ECO:0000313" key="3">
    <source>
        <dbReference type="Proteomes" id="UP000824102"/>
    </source>
</evidence>
<reference evidence="2" key="1">
    <citation type="journal article" date="2021" name="PeerJ">
        <title>Extensive microbial diversity within the chicken gut microbiome revealed by metagenomics and culture.</title>
        <authorList>
            <person name="Gilroy R."/>
            <person name="Ravi A."/>
            <person name="Getino M."/>
            <person name="Pursley I."/>
            <person name="Horton D.L."/>
            <person name="Alikhan N.F."/>
            <person name="Baker D."/>
            <person name="Gharbi K."/>
            <person name="Hall N."/>
            <person name="Watson M."/>
            <person name="Adriaenssens E.M."/>
            <person name="Foster-Nyarko E."/>
            <person name="Jarju S."/>
            <person name="Secka A."/>
            <person name="Antonio M."/>
            <person name="Oren A."/>
            <person name="Chaudhuri R.R."/>
            <person name="La Ragione R."/>
            <person name="Hildebrand F."/>
            <person name="Pallen M.J."/>
        </authorList>
    </citation>
    <scope>NUCLEOTIDE SEQUENCE</scope>
    <source>
        <strain evidence="2">ChiW7-2402</strain>
    </source>
</reference>
<dbReference type="PANTHER" id="PTHR43421:SF1">
    <property type="entry name" value="METALLOPROTEASE PMBA"/>
    <property type="match status" value="1"/>
</dbReference>
<dbReference type="PANTHER" id="PTHR43421">
    <property type="entry name" value="METALLOPROTEASE PMBA"/>
    <property type="match status" value="1"/>
</dbReference>
<dbReference type="InterPro" id="IPR045569">
    <property type="entry name" value="Metalloprtase-TldD/E_C"/>
</dbReference>
<evidence type="ECO:0000313" key="2">
    <source>
        <dbReference type="EMBL" id="HIZ72436.1"/>
    </source>
</evidence>
<dbReference type="InterPro" id="IPR036059">
    <property type="entry name" value="TldD/PmbA_sf"/>
</dbReference>
<evidence type="ECO:0000259" key="1">
    <source>
        <dbReference type="Pfam" id="PF19289"/>
    </source>
</evidence>
<sequence>MEQERIITRSTTYSINLAASRAESLRINEDMEKVARVYEDGRIGVAACVGDEADENLVSRAKNALGQGIPYPCALTEGCVRHEDGRGTILEPKDFLKTISRLTERLNKAYPDFIFSNKVMLGEEETSYTNSRGTDLSYYGNYFVLSLVIKEKASANIMDLDYSAVQSYYNEDAIVSDIGKLLNVYKNKLPLPEEELPVILSVQEAAPYALREMVAEGYMSGTSLFKGKLGEKVFNEKFSLFTDRAPHNRGCYPFFDAEGTMKEGDKFYFVKEGVFEGVATCKRTAQMFSLPLSGAASSSFDSVPAAGFGGVTVASTHANLSDIVKGKAIYVSVTSGGDMTPDGTLGLPVMLAYLYEDGKLVGTLPEFSLSASIFDVFGKDFMGAAENDIFSFANKEKVLVTKFRVNRG</sequence>
<dbReference type="Pfam" id="PF19289">
    <property type="entry name" value="PmbA_TldD_3rd"/>
    <property type="match status" value="1"/>
</dbReference>
<dbReference type="InterPro" id="IPR047657">
    <property type="entry name" value="PmbA"/>
</dbReference>
<feature type="domain" description="Metalloprotease TldD/E C-terminal" evidence="1">
    <location>
        <begin position="214"/>
        <end position="379"/>
    </location>
</feature>
<protein>
    <recommendedName>
        <fullName evidence="1">Metalloprotease TldD/E C-terminal domain-containing protein</fullName>
    </recommendedName>
</protein>
<dbReference type="AlphaFoldDB" id="A0A9D2G562"/>
<organism evidence="2 3">
    <name type="scientific">Candidatus Gallimonas intestinavium</name>
    <dbReference type="NCBI Taxonomy" id="2838603"/>
    <lineage>
        <taxon>Bacteria</taxon>
        <taxon>Bacillati</taxon>
        <taxon>Bacillota</taxon>
        <taxon>Clostridia</taxon>
        <taxon>Candidatus Gallimonas</taxon>
    </lineage>
</organism>
<name>A0A9D2G562_9FIRM</name>
<dbReference type="GO" id="GO:0008237">
    <property type="term" value="F:metallopeptidase activity"/>
    <property type="evidence" value="ECO:0007669"/>
    <property type="project" value="InterPro"/>
</dbReference>
<dbReference type="Proteomes" id="UP000824102">
    <property type="component" value="Unassembled WGS sequence"/>
</dbReference>
<dbReference type="GO" id="GO:0005829">
    <property type="term" value="C:cytosol"/>
    <property type="evidence" value="ECO:0007669"/>
    <property type="project" value="TreeGrafter"/>
</dbReference>